<dbReference type="GO" id="GO:0003725">
    <property type="term" value="F:double-stranded RNA binding"/>
    <property type="evidence" value="ECO:0007669"/>
    <property type="project" value="InterPro"/>
</dbReference>
<evidence type="ECO:0000256" key="3">
    <source>
        <dbReference type="ARBA" id="ARBA00012584"/>
    </source>
</evidence>
<dbReference type="GO" id="GO:0000049">
    <property type="term" value="F:tRNA binding"/>
    <property type="evidence" value="ECO:0007669"/>
    <property type="project" value="TreeGrafter"/>
</dbReference>
<dbReference type="EMBL" id="BARU01010219">
    <property type="protein sequence ID" value="GAH45967.1"/>
    <property type="molecule type" value="Genomic_DNA"/>
</dbReference>
<keyword evidence="5" id="KW-0808">Transferase</keyword>
<evidence type="ECO:0000256" key="4">
    <source>
        <dbReference type="ARBA" id="ARBA00022490"/>
    </source>
</evidence>
<dbReference type="GO" id="GO:0005737">
    <property type="term" value="C:cytoplasm"/>
    <property type="evidence" value="ECO:0007669"/>
    <property type="project" value="UniProtKB-SubCell"/>
</dbReference>
<organism evidence="13">
    <name type="scientific">marine sediment metagenome</name>
    <dbReference type="NCBI Taxonomy" id="412755"/>
    <lineage>
        <taxon>unclassified sequences</taxon>
        <taxon>metagenomes</taxon>
        <taxon>ecological metagenomes</taxon>
    </lineage>
</organism>
<evidence type="ECO:0000256" key="5">
    <source>
        <dbReference type="ARBA" id="ARBA00022679"/>
    </source>
</evidence>
<evidence type="ECO:0000256" key="1">
    <source>
        <dbReference type="ARBA" id="ARBA00004496"/>
    </source>
</evidence>
<evidence type="ECO:0000256" key="6">
    <source>
        <dbReference type="ARBA" id="ARBA00022694"/>
    </source>
</evidence>
<keyword evidence="7" id="KW-0548">Nucleotidyltransferase</keyword>
<evidence type="ECO:0000256" key="2">
    <source>
        <dbReference type="ARBA" id="ARBA00007663"/>
    </source>
</evidence>
<dbReference type="PANTHER" id="PTHR17490">
    <property type="entry name" value="SUA5"/>
    <property type="match status" value="1"/>
</dbReference>
<comment type="catalytic activity">
    <reaction evidence="11">
        <text>L-threonine + hydrogencarbonate + ATP = L-threonylcarbamoyladenylate + diphosphate + H2O</text>
        <dbReference type="Rhea" id="RHEA:36407"/>
        <dbReference type="ChEBI" id="CHEBI:15377"/>
        <dbReference type="ChEBI" id="CHEBI:17544"/>
        <dbReference type="ChEBI" id="CHEBI:30616"/>
        <dbReference type="ChEBI" id="CHEBI:33019"/>
        <dbReference type="ChEBI" id="CHEBI:57926"/>
        <dbReference type="ChEBI" id="CHEBI:73682"/>
        <dbReference type="EC" id="2.7.7.87"/>
    </reaction>
</comment>
<evidence type="ECO:0000313" key="13">
    <source>
        <dbReference type="EMBL" id="GAH45967.1"/>
    </source>
</evidence>
<evidence type="ECO:0000256" key="9">
    <source>
        <dbReference type="ARBA" id="ARBA00022840"/>
    </source>
</evidence>
<dbReference type="PANTHER" id="PTHR17490:SF16">
    <property type="entry name" value="THREONYLCARBAMOYL-AMP SYNTHASE"/>
    <property type="match status" value="1"/>
</dbReference>
<dbReference type="NCBIfam" id="TIGR00057">
    <property type="entry name" value="L-threonylcarbamoyladenylate synthase"/>
    <property type="match status" value="1"/>
</dbReference>
<protein>
    <recommendedName>
        <fullName evidence="10">L-threonylcarbamoyladenylate synthase</fullName>
        <ecNumber evidence="3">2.7.7.87</ecNumber>
    </recommendedName>
    <alternativeName>
        <fullName evidence="10">L-threonylcarbamoyladenylate synthase</fullName>
    </alternativeName>
</protein>
<comment type="subcellular location">
    <subcellularLocation>
        <location evidence="1">Cytoplasm</location>
    </subcellularLocation>
</comment>
<dbReference type="Pfam" id="PF01300">
    <property type="entry name" value="Sua5_yciO_yrdC"/>
    <property type="match status" value="1"/>
</dbReference>
<dbReference type="InterPro" id="IPR006070">
    <property type="entry name" value="Sua5-like_dom"/>
</dbReference>
<evidence type="ECO:0000256" key="7">
    <source>
        <dbReference type="ARBA" id="ARBA00022695"/>
    </source>
</evidence>
<dbReference type="EC" id="2.7.7.87" evidence="3"/>
<evidence type="ECO:0000256" key="8">
    <source>
        <dbReference type="ARBA" id="ARBA00022741"/>
    </source>
</evidence>
<dbReference type="GO" id="GO:0008033">
    <property type="term" value="P:tRNA processing"/>
    <property type="evidence" value="ECO:0007669"/>
    <property type="project" value="UniProtKB-KW"/>
</dbReference>
<dbReference type="AlphaFoldDB" id="X1FLZ8"/>
<feature type="domain" description="YrdC-like" evidence="12">
    <location>
        <begin position="22"/>
        <end position="191"/>
    </location>
</feature>
<proteinExistence type="inferred from homology"/>
<dbReference type="InterPro" id="IPR017945">
    <property type="entry name" value="DHBP_synth_RibB-like_a/b_dom"/>
</dbReference>
<keyword evidence="9" id="KW-0067">ATP-binding</keyword>
<gene>
    <name evidence="13" type="ORF">S03H2_19552</name>
</gene>
<keyword evidence="8" id="KW-0547">Nucleotide-binding</keyword>
<evidence type="ECO:0000256" key="10">
    <source>
        <dbReference type="ARBA" id="ARBA00029774"/>
    </source>
</evidence>
<comment type="similarity">
    <text evidence="2">Belongs to the SUA5 family.</text>
</comment>
<keyword evidence="4" id="KW-0963">Cytoplasm</keyword>
<keyword evidence="6" id="KW-0819">tRNA processing</keyword>
<dbReference type="GO" id="GO:0005524">
    <property type="term" value="F:ATP binding"/>
    <property type="evidence" value="ECO:0007669"/>
    <property type="project" value="UniProtKB-KW"/>
</dbReference>
<dbReference type="Gene3D" id="3.90.870.10">
    <property type="entry name" value="DHBP synthase"/>
    <property type="match status" value="1"/>
</dbReference>
<dbReference type="GO" id="GO:0061710">
    <property type="term" value="F:L-threonylcarbamoyladenylate synthase"/>
    <property type="evidence" value="ECO:0007669"/>
    <property type="project" value="UniProtKB-EC"/>
</dbReference>
<sequence length="191" mass="20328">MLGIREKRKQLVIRVDPSLDFEGAISRAVKVLLTGGVVAYPTESFYGLAADATNEKAIKHLFFIKKRRTSRPVLILIPSIDTLGQYVDHIPPIAQQLIEVFWPGGLTLVFLAGPKLSPLLTSGTGKIGIRLSSHPVAMALTQSIGLPITGTSANISSEPACQNADEVLHSFKEGVGLILDGGETTGKIGST</sequence>
<dbReference type="SUPFAM" id="SSF55821">
    <property type="entry name" value="YrdC/RibB"/>
    <property type="match status" value="1"/>
</dbReference>
<name>X1FLZ8_9ZZZZ</name>
<dbReference type="InterPro" id="IPR050156">
    <property type="entry name" value="TC-AMP_synthase_SUA5"/>
</dbReference>
<evidence type="ECO:0000256" key="11">
    <source>
        <dbReference type="ARBA" id="ARBA00048366"/>
    </source>
</evidence>
<dbReference type="PROSITE" id="PS51163">
    <property type="entry name" value="YRDC"/>
    <property type="match status" value="1"/>
</dbReference>
<comment type="caution">
    <text evidence="13">The sequence shown here is derived from an EMBL/GenBank/DDBJ whole genome shotgun (WGS) entry which is preliminary data.</text>
</comment>
<feature type="non-terminal residue" evidence="13">
    <location>
        <position position="191"/>
    </location>
</feature>
<accession>X1FLZ8</accession>
<reference evidence="13" key="1">
    <citation type="journal article" date="2014" name="Front. Microbiol.">
        <title>High frequency of phylogenetically diverse reductive dehalogenase-homologous genes in deep subseafloor sedimentary metagenomes.</title>
        <authorList>
            <person name="Kawai M."/>
            <person name="Futagami T."/>
            <person name="Toyoda A."/>
            <person name="Takaki Y."/>
            <person name="Nishi S."/>
            <person name="Hori S."/>
            <person name="Arai W."/>
            <person name="Tsubouchi T."/>
            <person name="Morono Y."/>
            <person name="Uchiyama I."/>
            <person name="Ito T."/>
            <person name="Fujiyama A."/>
            <person name="Inagaki F."/>
            <person name="Takami H."/>
        </authorList>
    </citation>
    <scope>NUCLEOTIDE SEQUENCE</scope>
    <source>
        <strain evidence="13">Expedition CK06-06</strain>
    </source>
</reference>
<dbReference type="GO" id="GO:0006450">
    <property type="term" value="P:regulation of translational fidelity"/>
    <property type="evidence" value="ECO:0007669"/>
    <property type="project" value="TreeGrafter"/>
</dbReference>
<evidence type="ECO:0000259" key="12">
    <source>
        <dbReference type="PROSITE" id="PS51163"/>
    </source>
</evidence>